<protein>
    <submittedName>
        <fullName evidence="2">Uncharacterized protein</fullName>
    </submittedName>
</protein>
<reference evidence="2 3" key="1">
    <citation type="submission" date="2016-02" db="EMBL/GenBank/DDBJ databases">
        <title>Genome analysis of coral dinoflagellate symbionts highlights evolutionary adaptations to a symbiotic lifestyle.</title>
        <authorList>
            <person name="Aranda M."/>
            <person name="Li Y."/>
            <person name="Liew Y.J."/>
            <person name="Baumgarten S."/>
            <person name="Simakov O."/>
            <person name="Wilson M."/>
            <person name="Piel J."/>
            <person name="Ashoor H."/>
            <person name="Bougouffa S."/>
            <person name="Bajic V.B."/>
            <person name="Ryu T."/>
            <person name="Ravasi T."/>
            <person name="Bayer T."/>
            <person name="Micklem G."/>
            <person name="Kim H."/>
            <person name="Bhak J."/>
            <person name="Lajeunesse T.C."/>
            <person name="Voolstra C.R."/>
        </authorList>
    </citation>
    <scope>NUCLEOTIDE SEQUENCE [LARGE SCALE GENOMIC DNA]</scope>
    <source>
        <strain evidence="2 3">CCMP2467</strain>
    </source>
</reference>
<dbReference type="Proteomes" id="UP000186817">
    <property type="component" value="Unassembled WGS sequence"/>
</dbReference>
<evidence type="ECO:0000313" key="3">
    <source>
        <dbReference type="Proteomes" id="UP000186817"/>
    </source>
</evidence>
<keyword evidence="3" id="KW-1185">Reference proteome</keyword>
<comment type="caution">
    <text evidence="2">The sequence shown here is derived from an EMBL/GenBank/DDBJ whole genome shotgun (WGS) entry which is preliminary data.</text>
</comment>
<feature type="region of interest" description="Disordered" evidence="1">
    <location>
        <begin position="1"/>
        <end position="47"/>
    </location>
</feature>
<gene>
    <name evidence="2" type="ORF">AK812_SmicGene15386</name>
</gene>
<feature type="compositionally biased region" description="Basic and acidic residues" evidence="1">
    <location>
        <begin position="97"/>
        <end position="109"/>
    </location>
</feature>
<name>A0A1Q9E340_SYMMI</name>
<evidence type="ECO:0000256" key="1">
    <source>
        <dbReference type="SAM" id="MobiDB-lite"/>
    </source>
</evidence>
<evidence type="ECO:0000313" key="2">
    <source>
        <dbReference type="EMBL" id="OLQ01837.1"/>
    </source>
</evidence>
<dbReference type="EMBL" id="LSRX01000280">
    <property type="protein sequence ID" value="OLQ01837.1"/>
    <property type="molecule type" value="Genomic_DNA"/>
</dbReference>
<organism evidence="2 3">
    <name type="scientific">Symbiodinium microadriaticum</name>
    <name type="common">Dinoflagellate</name>
    <name type="synonym">Zooxanthella microadriatica</name>
    <dbReference type="NCBI Taxonomy" id="2951"/>
    <lineage>
        <taxon>Eukaryota</taxon>
        <taxon>Sar</taxon>
        <taxon>Alveolata</taxon>
        <taxon>Dinophyceae</taxon>
        <taxon>Suessiales</taxon>
        <taxon>Symbiodiniaceae</taxon>
        <taxon>Symbiodinium</taxon>
    </lineage>
</organism>
<sequence length="118" mass="13688">MKEMKQRRARRWAGRYEGKSNASMRREIKNWSQAKKEKEKEKEKERERERLRVAFFVGGWDAATGHLEIFYQCLAVKAKTLADKVMHVAASIEKMTDGKPSTDLEERLGEGCSLPRSV</sequence>
<dbReference type="AlphaFoldDB" id="A0A1Q9E340"/>
<proteinExistence type="predicted"/>
<feature type="region of interest" description="Disordered" evidence="1">
    <location>
        <begin position="97"/>
        <end position="118"/>
    </location>
</feature>
<feature type="compositionally biased region" description="Basic and acidic residues" evidence="1">
    <location>
        <begin position="14"/>
        <end position="47"/>
    </location>
</feature>
<accession>A0A1Q9E340</accession>